<dbReference type="AlphaFoldDB" id="A9EAE9"/>
<accession>A9EAE9</accession>
<organism evidence="5 6">
    <name type="scientific">Kordia algicida OT-1</name>
    <dbReference type="NCBI Taxonomy" id="391587"/>
    <lineage>
        <taxon>Bacteria</taxon>
        <taxon>Pseudomonadati</taxon>
        <taxon>Bacteroidota</taxon>
        <taxon>Flavobacteriia</taxon>
        <taxon>Flavobacteriales</taxon>
        <taxon>Flavobacteriaceae</taxon>
        <taxon>Kordia</taxon>
    </lineage>
</organism>
<proteinExistence type="inferred from homology"/>
<evidence type="ECO:0000259" key="4">
    <source>
        <dbReference type="Pfam" id="PF22624"/>
    </source>
</evidence>
<dbReference type="GO" id="GO:0008897">
    <property type="term" value="F:holo-[acyl-carrier-protein] synthase activity"/>
    <property type="evidence" value="ECO:0007669"/>
    <property type="project" value="InterPro"/>
</dbReference>
<keyword evidence="6" id="KW-1185">Reference proteome</keyword>
<keyword evidence="2 5" id="KW-0808">Transferase</keyword>
<evidence type="ECO:0000256" key="2">
    <source>
        <dbReference type="ARBA" id="ARBA00022679"/>
    </source>
</evidence>
<dbReference type="eggNOG" id="COG2091">
    <property type="taxonomic scope" value="Bacteria"/>
</dbReference>
<dbReference type="PANTHER" id="PTHR12215:SF10">
    <property type="entry name" value="L-AMINOADIPATE-SEMIALDEHYDE DEHYDROGENASE-PHOSPHOPANTETHEINYL TRANSFERASE"/>
    <property type="match status" value="1"/>
</dbReference>
<evidence type="ECO:0000313" key="5">
    <source>
        <dbReference type="EMBL" id="EDP94622.1"/>
    </source>
</evidence>
<evidence type="ECO:0000313" key="6">
    <source>
        <dbReference type="Proteomes" id="UP000002945"/>
    </source>
</evidence>
<evidence type="ECO:0000259" key="3">
    <source>
        <dbReference type="Pfam" id="PF01648"/>
    </source>
</evidence>
<comment type="similarity">
    <text evidence="1">Belongs to the P-Pant transferase superfamily. Gsp/Sfp/HetI/AcpT family.</text>
</comment>
<feature type="domain" description="4'-phosphopantetheinyl transferase" evidence="3">
    <location>
        <begin position="104"/>
        <end position="195"/>
    </location>
</feature>
<dbReference type="SUPFAM" id="SSF56214">
    <property type="entry name" value="4'-phosphopantetheinyl transferase"/>
    <property type="match status" value="2"/>
</dbReference>
<evidence type="ECO:0000256" key="1">
    <source>
        <dbReference type="ARBA" id="ARBA00010990"/>
    </source>
</evidence>
<dbReference type="STRING" id="391587.KAOT1_04375"/>
<dbReference type="EMBL" id="ABIB01000015">
    <property type="protein sequence ID" value="EDP94622.1"/>
    <property type="molecule type" value="Genomic_DNA"/>
</dbReference>
<comment type="caution">
    <text evidence="5">The sequence shown here is derived from an EMBL/GenBank/DDBJ whole genome shotgun (WGS) entry which is preliminary data.</text>
</comment>
<dbReference type="InterPro" id="IPR050559">
    <property type="entry name" value="P-Pant_transferase_sf"/>
</dbReference>
<dbReference type="Gene3D" id="3.90.470.20">
    <property type="entry name" value="4'-phosphopantetheinyl transferase domain"/>
    <property type="match status" value="2"/>
</dbReference>
<dbReference type="InterPro" id="IPR037143">
    <property type="entry name" value="4-PPantetheinyl_Trfase_dom_sf"/>
</dbReference>
<dbReference type="OrthoDB" id="9808281at2"/>
<dbReference type="Pfam" id="PF22624">
    <property type="entry name" value="AASDHPPT_N"/>
    <property type="match status" value="1"/>
</dbReference>
<dbReference type="Pfam" id="PF01648">
    <property type="entry name" value="ACPS"/>
    <property type="match status" value="1"/>
</dbReference>
<dbReference type="InterPro" id="IPR008278">
    <property type="entry name" value="4-PPantetheinyl_Trfase_dom"/>
</dbReference>
<dbReference type="GO" id="GO:0005829">
    <property type="term" value="C:cytosol"/>
    <property type="evidence" value="ECO:0007669"/>
    <property type="project" value="TreeGrafter"/>
</dbReference>
<dbReference type="GO" id="GO:0000287">
    <property type="term" value="F:magnesium ion binding"/>
    <property type="evidence" value="ECO:0007669"/>
    <property type="project" value="InterPro"/>
</dbReference>
<protein>
    <submittedName>
        <fullName evidence="5">4'-phosphopantetheinyl transferase</fullName>
    </submittedName>
</protein>
<dbReference type="PANTHER" id="PTHR12215">
    <property type="entry name" value="PHOSPHOPANTETHEINE TRANSFERASE"/>
    <property type="match status" value="1"/>
</dbReference>
<gene>
    <name evidence="5" type="ORF">KAOT1_04375</name>
</gene>
<reference evidence="5 6" key="1">
    <citation type="journal article" date="2011" name="J. Bacteriol.">
        <title>Genome sequence of the algicidal bacterium Kordia algicida OT-1.</title>
        <authorList>
            <person name="Lee H.S."/>
            <person name="Kang S.G."/>
            <person name="Kwon K.K."/>
            <person name="Lee J.H."/>
            <person name="Kim S.J."/>
        </authorList>
    </citation>
    <scope>NUCLEOTIDE SEQUENCE [LARGE SCALE GENOMIC DNA]</scope>
    <source>
        <strain evidence="5 6">OT-1</strain>
    </source>
</reference>
<name>A9EAE9_9FLAO</name>
<feature type="domain" description="4'-phosphopantetheinyl transferase N-terminal" evidence="4">
    <location>
        <begin position="18"/>
        <end position="98"/>
    </location>
</feature>
<dbReference type="GO" id="GO:0019878">
    <property type="term" value="P:lysine biosynthetic process via aminoadipic acid"/>
    <property type="evidence" value="ECO:0007669"/>
    <property type="project" value="TreeGrafter"/>
</dbReference>
<dbReference type="InterPro" id="IPR055066">
    <property type="entry name" value="AASDHPPT_N"/>
</dbReference>
<dbReference type="HOGENOM" id="CLU_057011_6_1_10"/>
<dbReference type="Proteomes" id="UP000002945">
    <property type="component" value="Unassembled WGS sequence"/>
</dbReference>
<dbReference type="RefSeq" id="WP_007093446.1">
    <property type="nucleotide sequence ID" value="NZ_CP142125.1"/>
</dbReference>
<sequence>MIDIFYTSFTEPLPTTLYSELLSLLPKDLQERNERFLRWQDKHANLFGKLLLMEALKYHNINNNLSKLILYSEHKRPFLTLPSYDFNISHSGAYAICAIGQNVRIGIDIEKKQDRDFENFDKTMNSKQWEHISSSENPIETFYKYWTIKESVSKADGRGFYIPYEELEVKDKTVQYEGKLWFLSDIDIAEDYSVTIATNKLSSYKLHKLDFTAATTTLLANKI</sequence>